<reference evidence="1 2" key="1">
    <citation type="submission" date="2016-08" db="EMBL/GenBank/DDBJ databases">
        <title>A Parts List for Fungal Cellulosomes Revealed by Comparative Genomics.</title>
        <authorList>
            <consortium name="DOE Joint Genome Institute"/>
            <person name="Haitjema C.H."/>
            <person name="Gilmore S.P."/>
            <person name="Henske J.K."/>
            <person name="Solomon K.V."/>
            <person name="De Groot R."/>
            <person name="Kuo A."/>
            <person name="Mondo S.J."/>
            <person name="Salamov A.A."/>
            <person name="Labutti K."/>
            <person name="Zhao Z."/>
            <person name="Chiniquy J."/>
            <person name="Barry K."/>
            <person name="Brewer H.M."/>
            <person name="Purvine S.O."/>
            <person name="Wright A.T."/>
            <person name="Boxma B."/>
            <person name="Van Alen T."/>
            <person name="Hackstein J.H."/>
            <person name="Baker S.E."/>
            <person name="Grigoriev I.V."/>
            <person name="O'Malley M.A."/>
        </authorList>
    </citation>
    <scope>NUCLEOTIDE SEQUENCE [LARGE SCALE GENOMIC DNA]</scope>
    <source>
        <strain evidence="1 2">G1</strain>
    </source>
</reference>
<name>A0A1Y2ENR3_9FUNG</name>
<dbReference type="EMBL" id="MCOG01000035">
    <property type="protein sequence ID" value="ORY73198.1"/>
    <property type="molecule type" value="Genomic_DNA"/>
</dbReference>
<gene>
    <name evidence="1" type="ORF">LY90DRAFT_699736</name>
</gene>
<dbReference type="AlphaFoldDB" id="A0A1Y2ENR3"/>
<proteinExistence type="predicted"/>
<comment type="caution">
    <text evidence="1">The sequence shown here is derived from an EMBL/GenBank/DDBJ whole genome shotgun (WGS) entry which is preliminary data.</text>
</comment>
<dbReference type="Proteomes" id="UP000193920">
    <property type="component" value="Unassembled WGS sequence"/>
</dbReference>
<accession>A0A1Y2ENR3</accession>
<sequence length="115" mass="13439">MSKEDVLKIKNENFLSFYCKNDICVQTESMYEDETVDIPDKNGNVTTYITHTCSDTELVYNRCSSIECKFDTDCLSNKCANKHWVFNDDEPIIRYNDIYVSGFLFIKGRSLYALR</sequence>
<organism evidence="1 2">
    <name type="scientific">Neocallimastix californiae</name>
    <dbReference type="NCBI Taxonomy" id="1754190"/>
    <lineage>
        <taxon>Eukaryota</taxon>
        <taxon>Fungi</taxon>
        <taxon>Fungi incertae sedis</taxon>
        <taxon>Chytridiomycota</taxon>
        <taxon>Chytridiomycota incertae sedis</taxon>
        <taxon>Neocallimastigomycetes</taxon>
        <taxon>Neocallimastigales</taxon>
        <taxon>Neocallimastigaceae</taxon>
        <taxon>Neocallimastix</taxon>
    </lineage>
</organism>
<protein>
    <submittedName>
        <fullName evidence="1">Uncharacterized protein</fullName>
    </submittedName>
</protein>
<evidence type="ECO:0000313" key="1">
    <source>
        <dbReference type="EMBL" id="ORY73198.1"/>
    </source>
</evidence>
<evidence type="ECO:0000313" key="2">
    <source>
        <dbReference type="Proteomes" id="UP000193920"/>
    </source>
</evidence>
<keyword evidence="2" id="KW-1185">Reference proteome</keyword>